<sequence length="139" mass="16192">MLEKRTHTATLCIMSLTETPERGAVRRKAEKQSRKRCQTGEIIRRYSRRKQLIQHKGKLADFMVAEQSVHSSGPSTPFIRRKGRRKKRSVSSRRACIWSVCAEFSHFSKLLLYLLWLLAVLAVVDLQFAQLHVLVGYHW</sequence>
<evidence type="ECO:0000313" key="3">
    <source>
        <dbReference type="Proteomes" id="UP001066276"/>
    </source>
</evidence>
<name>A0AAV7PTV6_PLEWA</name>
<gene>
    <name evidence="2" type="ORF">NDU88_009661</name>
</gene>
<accession>A0AAV7PTV6</accession>
<evidence type="ECO:0000256" key="1">
    <source>
        <dbReference type="SAM" id="Phobius"/>
    </source>
</evidence>
<comment type="caution">
    <text evidence="2">The sequence shown here is derived from an EMBL/GenBank/DDBJ whole genome shotgun (WGS) entry which is preliminary data.</text>
</comment>
<organism evidence="2 3">
    <name type="scientific">Pleurodeles waltl</name>
    <name type="common">Iberian ribbed newt</name>
    <dbReference type="NCBI Taxonomy" id="8319"/>
    <lineage>
        <taxon>Eukaryota</taxon>
        <taxon>Metazoa</taxon>
        <taxon>Chordata</taxon>
        <taxon>Craniata</taxon>
        <taxon>Vertebrata</taxon>
        <taxon>Euteleostomi</taxon>
        <taxon>Amphibia</taxon>
        <taxon>Batrachia</taxon>
        <taxon>Caudata</taxon>
        <taxon>Salamandroidea</taxon>
        <taxon>Salamandridae</taxon>
        <taxon>Pleurodelinae</taxon>
        <taxon>Pleurodeles</taxon>
    </lineage>
</organism>
<keyword evidence="3" id="KW-1185">Reference proteome</keyword>
<dbReference type="AlphaFoldDB" id="A0AAV7PTV6"/>
<keyword evidence="1" id="KW-1133">Transmembrane helix</keyword>
<reference evidence="2" key="1">
    <citation type="journal article" date="2022" name="bioRxiv">
        <title>Sequencing and chromosome-scale assembly of the giantPleurodeles waltlgenome.</title>
        <authorList>
            <person name="Brown T."/>
            <person name="Elewa A."/>
            <person name="Iarovenko S."/>
            <person name="Subramanian E."/>
            <person name="Araus A.J."/>
            <person name="Petzold A."/>
            <person name="Susuki M."/>
            <person name="Suzuki K.-i.T."/>
            <person name="Hayashi T."/>
            <person name="Toyoda A."/>
            <person name="Oliveira C."/>
            <person name="Osipova E."/>
            <person name="Leigh N.D."/>
            <person name="Simon A."/>
            <person name="Yun M.H."/>
        </authorList>
    </citation>
    <scope>NUCLEOTIDE SEQUENCE</scope>
    <source>
        <strain evidence="2">20211129_DDA</strain>
        <tissue evidence="2">Liver</tissue>
    </source>
</reference>
<dbReference type="EMBL" id="JANPWB010000011">
    <property type="protein sequence ID" value="KAJ1131324.1"/>
    <property type="molecule type" value="Genomic_DNA"/>
</dbReference>
<dbReference type="Proteomes" id="UP001066276">
    <property type="component" value="Chromosome 7"/>
</dbReference>
<proteinExistence type="predicted"/>
<protein>
    <submittedName>
        <fullName evidence="2">Uncharacterized protein</fullName>
    </submittedName>
</protein>
<feature type="transmembrane region" description="Helical" evidence="1">
    <location>
        <begin position="110"/>
        <end position="129"/>
    </location>
</feature>
<keyword evidence="1" id="KW-0472">Membrane</keyword>
<evidence type="ECO:0000313" key="2">
    <source>
        <dbReference type="EMBL" id="KAJ1131324.1"/>
    </source>
</evidence>
<keyword evidence="1" id="KW-0812">Transmembrane</keyword>